<dbReference type="SUPFAM" id="SSF54001">
    <property type="entry name" value="Cysteine proteinases"/>
    <property type="match status" value="1"/>
</dbReference>
<feature type="signal peptide" evidence="17">
    <location>
        <begin position="1"/>
        <end position="18"/>
    </location>
</feature>
<accession>A0A0X3NHT4</accession>
<keyword evidence="8" id="KW-0378">Hydrolase</keyword>
<organism evidence="19">
    <name type="scientific">Schistocephalus solidus</name>
    <name type="common">Tapeworm</name>
    <dbReference type="NCBI Taxonomy" id="70667"/>
    <lineage>
        <taxon>Eukaryota</taxon>
        <taxon>Metazoa</taxon>
        <taxon>Spiralia</taxon>
        <taxon>Lophotrochozoa</taxon>
        <taxon>Platyhelminthes</taxon>
        <taxon>Cestoda</taxon>
        <taxon>Eucestoda</taxon>
        <taxon>Diphyllobothriidea</taxon>
        <taxon>Diphyllobothriidae</taxon>
        <taxon>Schistocephalus</taxon>
    </lineage>
</organism>
<keyword evidence="7" id="KW-0645">Protease</keyword>
<dbReference type="Gene3D" id="2.40.128.80">
    <property type="entry name" value="Cathepsin C, exclusion domain"/>
    <property type="match status" value="1"/>
</dbReference>
<dbReference type="PANTHER" id="PTHR12411">
    <property type="entry name" value="CYSTEINE PROTEASE FAMILY C1-RELATED"/>
    <property type="match status" value="1"/>
</dbReference>
<evidence type="ECO:0000256" key="2">
    <source>
        <dbReference type="ARBA" id="ARBA00001923"/>
    </source>
</evidence>
<evidence type="ECO:0000256" key="8">
    <source>
        <dbReference type="ARBA" id="ARBA00022801"/>
    </source>
</evidence>
<dbReference type="InterPro" id="IPR000169">
    <property type="entry name" value="Pept_cys_AS"/>
</dbReference>
<evidence type="ECO:0000256" key="15">
    <source>
        <dbReference type="ARBA" id="ARBA00032961"/>
    </source>
</evidence>
<dbReference type="InterPro" id="IPR000668">
    <property type="entry name" value="Peptidase_C1A_C"/>
</dbReference>
<dbReference type="InterPro" id="IPR038765">
    <property type="entry name" value="Papain-like_cys_pep_sf"/>
</dbReference>
<comment type="catalytic activity">
    <reaction evidence="1">
        <text>Release of an N-terminal dipeptide, Xaa-Yaa-|-Zaa-, except when Xaa is Arg or Lys, or Yaa or Zaa is Pro.</text>
        <dbReference type="EC" id="3.4.14.1"/>
    </reaction>
</comment>
<proteinExistence type="inferred from homology"/>
<dbReference type="PRINTS" id="PR00705">
    <property type="entry name" value="PAPAIN"/>
</dbReference>
<comment type="subunit">
    <text evidence="4">Tetramer of heterotrimers consisting of exclusion domain, heavy- and light chains.</text>
</comment>
<evidence type="ECO:0000256" key="16">
    <source>
        <dbReference type="ARBA" id="ARBA00045556"/>
    </source>
</evidence>
<evidence type="ECO:0000313" key="19">
    <source>
        <dbReference type="EMBL" id="JAP38973.1"/>
    </source>
</evidence>
<dbReference type="PROSITE" id="PS00639">
    <property type="entry name" value="THIOL_PROTEASE_HIS"/>
    <property type="match status" value="1"/>
</dbReference>
<dbReference type="InterPro" id="IPR025660">
    <property type="entry name" value="Pept_his_AS"/>
</dbReference>
<dbReference type="SMART" id="SM00645">
    <property type="entry name" value="Pept_C1"/>
    <property type="match status" value="1"/>
</dbReference>
<evidence type="ECO:0000256" key="4">
    <source>
        <dbReference type="ARBA" id="ARBA00011610"/>
    </source>
</evidence>
<dbReference type="EMBL" id="GEEE01024252">
    <property type="protein sequence ID" value="JAP38973.1"/>
    <property type="molecule type" value="Transcribed_RNA"/>
</dbReference>
<sequence>MLSLPILILPFLLGTCLGDTPANCTYEDARGLWTITLKQCFDRCSGTFKKDAQVELTFLYPNLVHDDFGNRGTWTLIYNQGFEANIANRKWLFMFAFDKQTGESICDKTLTGYSHNVVGKQLWQFEAVKKSISDNFLGFSYAPQPLGKPLQTHSSLQSLTSAINQGKYSWTATVYPDQLKLSHENLVRRMGGRNSRLPRRPRTAPSSSYLRSLVADLPEEFDWRSPPDGSRSPVTPVRDQGNCGSCYAFASTAALEARISLMTKGAYQPILSPQDVLDCSYYSEGCEGGFPYLIAGKYASDFGFTTEDEVPYRQAQEKCRTPTNASRHFSADYHYVGGYYGACNAELMQLELVRNGPFPVGFEVYSDFMAYKSGIYHHTGHQLERFDPFELTNHAVLLVGYGVDKATDQPYWIVKNSWGPGWGEKGFFRILRGIDECGIESLAVSVQPVM</sequence>
<dbReference type="GO" id="GO:0006508">
    <property type="term" value="P:proteolysis"/>
    <property type="evidence" value="ECO:0007669"/>
    <property type="project" value="UniProtKB-KW"/>
</dbReference>
<comment type="similarity">
    <text evidence="3">Belongs to the peptidase C1 family.</text>
</comment>
<dbReference type="Pfam" id="PF08773">
    <property type="entry name" value="CathepsinC_exc"/>
    <property type="match status" value="1"/>
</dbReference>
<dbReference type="InterPro" id="IPR013128">
    <property type="entry name" value="Peptidase_C1A"/>
</dbReference>
<keyword evidence="11" id="KW-0868">Chloride</keyword>
<dbReference type="PROSITE" id="PS00139">
    <property type="entry name" value="THIOL_PROTEASE_CYS"/>
    <property type="match status" value="1"/>
</dbReference>
<evidence type="ECO:0000256" key="3">
    <source>
        <dbReference type="ARBA" id="ARBA00008455"/>
    </source>
</evidence>
<comment type="function">
    <text evidence="16">Thiol protease. Has dipeptidylpeptidase activity. Active against a broad range of dipeptide substrates composed of both polar and hydrophobic amino acids. Proline cannot occupy the P1 position and arginine cannot occupy the P2 position of the substrate. Can act as both an exopeptidase and endopeptidase. Activates serine proteases such as elastase, cathepsin G and granzymes A and B.</text>
</comment>
<evidence type="ECO:0000256" key="5">
    <source>
        <dbReference type="ARBA" id="ARBA00012059"/>
    </source>
</evidence>
<evidence type="ECO:0000256" key="6">
    <source>
        <dbReference type="ARBA" id="ARBA00014709"/>
    </source>
</evidence>
<reference evidence="19" key="1">
    <citation type="submission" date="2016-01" db="EMBL/GenBank/DDBJ databases">
        <title>Reference transcriptome for the parasite Schistocephalus solidus: insights into the molecular evolution of parasitism.</title>
        <authorList>
            <person name="Hebert F.O."/>
            <person name="Grambauer S."/>
            <person name="Barber I."/>
            <person name="Landry C.R."/>
            <person name="Aubin-Horth N."/>
        </authorList>
    </citation>
    <scope>NUCLEOTIDE SEQUENCE</scope>
</reference>
<name>A0A0X3NHT4_SCHSO</name>
<evidence type="ECO:0000256" key="9">
    <source>
        <dbReference type="ARBA" id="ARBA00022807"/>
    </source>
</evidence>
<dbReference type="InterPro" id="IPR036496">
    <property type="entry name" value="CathepsinC_exc_dom_sf"/>
</dbReference>
<evidence type="ECO:0000256" key="11">
    <source>
        <dbReference type="ARBA" id="ARBA00023214"/>
    </source>
</evidence>
<protein>
    <recommendedName>
        <fullName evidence="6">Dipeptidyl peptidase 1</fullName>
        <ecNumber evidence="5">3.4.14.1</ecNumber>
    </recommendedName>
    <alternativeName>
        <fullName evidence="13">Cathepsin C</fullName>
    </alternativeName>
    <alternativeName>
        <fullName evidence="12">Cathepsin J</fullName>
    </alternativeName>
    <alternativeName>
        <fullName evidence="15">Dipeptidyl peptidase I</fullName>
    </alternativeName>
    <alternativeName>
        <fullName evidence="14">Dipeptidyl transferase</fullName>
    </alternativeName>
</protein>
<keyword evidence="10" id="KW-1015">Disulfide bond</keyword>
<evidence type="ECO:0000256" key="10">
    <source>
        <dbReference type="ARBA" id="ARBA00023157"/>
    </source>
</evidence>
<comment type="cofactor">
    <cofactor evidence="2">
        <name>chloride</name>
        <dbReference type="ChEBI" id="CHEBI:17996"/>
    </cofactor>
</comment>
<evidence type="ECO:0000256" key="7">
    <source>
        <dbReference type="ARBA" id="ARBA00022670"/>
    </source>
</evidence>
<feature type="chain" id="PRO_5018547747" description="Dipeptidyl peptidase 1" evidence="17">
    <location>
        <begin position="19"/>
        <end position="450"/>
    </location>
</feature>
<feature type="domain" description="Peptidase C1A papain C-terminal" evidence="18">
    <location>
        <begin position="217"/>
        <end position="447"/>
    </location>
</feature>
<evidence type="ECO:0000259" key="18">
    <source>
        <dbReference type="SMART" id="SM00645"/>
    </source>
</evidence>
<evidence type="ECO:0000256" key="1">
    <source>
        <dbReference type="ARBA" id="ARBA00000738"/>
    </source>
</evidence>
<dbReference type="EC" id="3.4.14.1" evidence="5"/>
<dbReference type="AlphaFoldDB" id="A0A0X3NHT4"/>
<evidence type="ECO:0000256" key="14">
    <source>
        <dbReference type="ARBA" id="ARBA00030778"/>
    </source>
</evidence>
<dbReference type="InterPro" id="IPR014882">
    <property type="entry name" value="CathepsinC_exc"/>
</dbReference>
<evidence type="ECO:0000256" key="12">
    <source>
        <dbReference type="ARBA" id="ARBA00029762"/>
    </source>
</evidence>
<keyword evidence="9" id="KW-0788">Thiol protease</keyword>
<evidence type="ECO:0000256" key="13">
    <source>
        <dbReference type="ARBA" id="ARBA00029779"/>
    </source>
</evidence>
<evidence type="ECO:0000256" key="17">
    <source>
        <dbReference type="SAM" id="SignalP"/>
    </source>
</evidence>
<dbReference type="SUPFAM" id="SSF75001">
    <property type="entry name" value="Dipeptidyl peptidase I (cathepsin C), exclusion domain"/>
    <property type="match status" value="1"/>
</dbReference>
<dbReference type="Pfam" id="PF00112">
    <property type="entry name" value="Peptidase_C1"/>
    <property type="match status" value="1"/>
</dbReference>
<keyword evidence="17" id="KW-0732">Signal</keyword>
<dbReference type="Gene3D" id="3.90.70.10">
    <property type="entry name" value="Cysteine proteinases"/>
    <property type="match status" value="1"/>
</dbReference>
<gene>
    <name evidence="19" type="primary">CATC</name>
    <name evidence="19" type="ORF">TR142780</name>
</gene>
<dbReference type="GO" id="GO:0008234">
    <property type="term" value="F:cysteine-type peptidase activity"/>
    <property type="evidence" value="ECO:0007669"/>
    <property type="project" value="UniProtKB-KW"/>
</dbReference>
<dbReference type="GO" id="GO:0008239">
    <property type="term" value="F:dipeptidyl-peptidase activity"/>
    <property type="evidence" value="ECO:0007669"/>
    <property type="project" value="UniProtKB-EC"/>
</dbReference>
<dbReference type="PROSITE" id="PS00640">
    <property type="entry name" value="THIOL_PROTEASE_ASN"/>
    <property type="match status" value="1"/>
</dbReference>
<dbReference type="InterPro" id="IPR025661">
    <property type="entry name" value="Pept_asp_AS"/>
</dbReference>